<organism evidence="10 11">
    <name type="scientific">Candidatus Desulfolinea nitratireducens</name>
    <dbReference type="NCBI Taxonomy" id="2841698"/>
    <lineage>
        <taxon>Bacteria</taxon>
        <taxon>Bacillati</taxon>
        <taxon>Chloroflexota</taxon>
        <taxon>Anaerolineae</taxon>
        <taxon>Anaerolineales</taxon>
        <taxon>Anaerolineales incertae sedis</taxon>
        <taxon>Candidatus Desulfolinea</taxon>
    </lineage>
</organism>
<reference evidence="10 11" key="1">
    <citation type="submission" date="2020-08" db="EMBL/GenBank/DDBJ databases">
        <title>Bridging the membrane lipid divide: bacteria of the FCB group superphylum have the potential to synthesize archaeal ether lipids.</title>
        <authorList>
            <person name="Villanueva L."/>
            <person name="Von Meijenfeldt F.A.B."/>
            <person name="Westbye A.B."/>
            <person name="Yadav S."/>
            <person name="Hopmans E.C."/>
            <person name="Dutilh B.E."/>
            <person name="Sinninghe Damste J.S."/>
        </authorList>
    </citation>
    <scope>NUCLEOTIDE SEQUENCE [LARGE SCALE GENOMIC DNA]</scope>
    <source>
        <strain evidence="10">NIOZ-UU36</strain>
    </source>
</reference>
<gene>
    <name evidence="10" type="ORF">H8E29_01845</name>
</gene>
<keyword evidence="2" id="KW-0963">Cytoplasm</keyword>
<evidence type="ECO:0000313" key="11">
    <source>
        <dbReference type="Proteomes" id="UP000614469"/>
    </source>
</evidence>
<dbReference type="InterPro" id="IPR019614">
    <property type="entry name" value="SAM-dep_methyl-trfase"/>
</dbReference>
<dbReference type="CDD" id="cd11572">
    <property type="entry name" value="RlmI_M_like"/>
    <property type="match status" value="1"/>
</dbReference>
<comment type="subcellular location">
    <subcellularLocation>
        <location evidence="1">Cytoplasm</location>
    </subcellularLocation>
</comment>
<dbReference type="SUPFAM" id="SSF88697">
    <property type="entry name" value="PUA domain-like"/>
    <property type="match status" value="1"/>
</dbReference>
<evidence type="ECO:0000256" key="2">
    <source>
        <dbReference type="ARBA" id="ARBA00022490"/>
    </source>
</evidence>
<name>A0A8J6NGX3_9CHLR</name>
<dbReference type="GO" id="GO:0005737">
    <property type="term" value="C:cytoplasm"/>
    <property type="evidence" value="ECO:0007669"/>
    <property type="project" value="UniProtKB-SubCell"/>
</dbReference>
<dbReference type="GO" id="GO:0003723">
    <property type="term" value="F:RNA binding"/>
    <property type="evidence" value="ECO:0007669"/>
    <property type="project" value="UniProtKB-KW"/>
</dbReference>
<evidence type="ECO:0000256" key="5">
    <source>
        <dbReference type="ARBA" id="ARBA00022679"/>
    </source>
</evidence>
<protein>
    <submittedName>
        <fullName evidence="10">Class I SAM-dependent methyltransferase</fullName>
    </submittedName>
</protein>
<dbReference type="AlphaFoldDB" id="A0A8J6NGX3"/>
<dbReference type="GO" id="GO:0006364">
    <property type="term" value="P:rRNA processing"/>
    <property type="evidence" value="ECO:0007669"/>
    <property type="project" value="UniProtKB-KW"/>
</dbReference>
<keyword evidence="4 10" id="KW-0489">Methyltransferase</keyword>
<evidence type="ECO:0000256" key="7">
    <source>
        <dbReference type="ARBA" id="ARBA00022884"/>
    </source>
</evidence>
<dbReference type="GO" id="GO:0032259">
    <property type="term" value="P:methylation"/>
    <property type="evidence" value="ECO:0007669"/>
    <property type="project" value="UniProtKB-KW"/>
</dbReference>
<evidence type="ECO:0000256" key="1">
    <source>
        <dbReference type="ARBA" id="ARBA00004496"/>
    </source>
</evidence>
<dbReference type="CDD" id="cd21153">
    <property type="entry name" value="PUA_RlmI"/>
    <property type="match status" value="1"/>
</dbReference>
<accession>A0A8J6NGX3</accession>
<sequence>MPSITLHLGREKSLLRRHPWIFSGAIGHVEGNPGIGETVDVLDAKGNFLAKAAYSPRSNIRARIWTWLDEDVDADFLRRRLDSAINHRDGITPPLRSDACRLVHAESDGLPGLIVDRYDDVLVMQILTTGAEYWKETLADLILELTELTDIYERSDVEVRHLEALEPRAGAMRGNPPSKLVLQEYGLKFNVDIAHGHKTGFYLDQRESRHLVGQLAAERDVLNCFSYTGGFSIHAVAGGARSVTSIDSSGDALKLGVENAALNGQQAEIHEWIEGDVFKELRTFRDSRRDFDLIILDPPKFAPTISQVKKATRGYKDINLLAFKLLRPGGILITFSCSGGVDASLFQKIVAGAALDANVDAQIIQKLGQGADHPIALNFPEGAYLKGLVCRVF</sequence>
<dbReference type="CDD" id="cd02440">
    <property type="entry name" value="AdoMet_MTases"/>
    <property type="match status" value="1"/>
</dbReference>
<proteinExistence type="inferred from homology"/>
<evidence type="ECO:0000256" key="3">
    <source>
        <dbReference type="ARBA" id="ARBA00022552"/>
    </source>
</evidence>
<comment type="similarity">
    <text evidence="8">Belongs to the methyltransferase superfamily. RlmI family.</text>
</comment>
<evidence type="ECO:0000313" key="10">
    <source>
        <dbReference type="EMBL" id="MBC8333982.1"/>
    </source>
</evidence>
<dbReference type="Pfam" id="PF17785">
    <property type="entry name" value="PUA_3"/>
    <property type="match status" value="1"/>
</dbReference>
<feature type="domain" description="PUA" evidence="9">
    <location>
        <begin position="2"/>
        <end position="86"/>
    </location>
</feature>
<evidence type="ECO:0000256" key="4">
    <source>
        <dbReference type="ARBA" id="ARBA00022603"/>
    </source>
</evidence>
<comment type="caution">
    <text evidence="10">The sequence shown here is derived from an EMBL/GenBank/DDBJ whole genome shotgun (WGS) entry which is preliminary data.</text>
</comment>
<dbReference type="GO" id="GO:0008168">
    <property type="term" value="F:methyltransferase activity"/>
    <property type="evidence" value="ECO:0007669"/>
    <property type="project" value="UniProtKB-KW"/>
</dbReference>
<dbReference type="InterPro" id="IPR029063">
    <property type="entry name" value="SAM-dependent_MTases_sf"/>
</dbReference>
<dbReference type="PANTHER" id="PTHR42873">
    <property type="entry name" value="RIBOSOMAL RNA LARGE SUBUNIT METHYLTRANSFERASE"/>
    <property type="match status" value="1"/>
</dbReference>
<evidence type="ECO:0000259" key="9">
    <source>
        <dbReference type="SMART" id="SM00359"/>
    </source>
</evidence>
<dbReference type="PROSITE" id="PS50890">
    <property type="entry name" value="PUA"/>
    <property type="match status" value="1"/>
</dbReference>
<dbReference type="InterPro" id="IPR036974">
    <property type="entry name" value="PUA_sf"/>
</dbReference>
<dbReference type="PANTHER" id="PTHR42873:SF1">
    <property type="entry name" value="S-ADENOSYLMETHIONINE-DEPENDENT METHYLTRANSFERASE DOMAIN-CONTAINING PROTEIN"/>
    <property type="match status" value="1"/>
</dbReference>
<dbReference type="InterPro" id="IPR041532">
    <property type="entry name" value="RlmI-like_PUA"/>
</dbReference>
<dbReference type="Gene3D" id="3.40.50.150">
    <property type="entry name" value="Vaccinia Virus protein VP39"/>
    <property type="match status" value="1"/>
</dbReference>
<keyword evidence="7" id="KW-0694">RNA-binding</keyword>
<dbReference type="EMBL" id="JACNJN010000036">
    <property type="protein sequence ID" value="MBC8333982.1"/>
    <property type="molecule type" value="Genomic_DNA"/>
</dbReference>
<dbReference type="Pfam" id="PF10672">
    <property type="entry name" value="Methyltrans_SAM"/>
    <property type="match status" value="1"/>
</dbReference>
<dbReference type="InterPro" id="IPR015947">
    <property type="entry name" value="PUA-like_sf"/>
</dbReference>
<dbReference type="SMART" id="SM00359">
    <property type="entry name" value="PUA"/>
    <property type="match status" value="1"/>
</dbReference>
<dbReference type="InterPro" id="IPR002478">
    <property type="entry name" value="PUA"/>
</dbReference>
<evidence type="ECO:0000256" key="8">
    <source>
        <dbReference type="ARBA" id="ARBA00038091"/>
    </source>
</evidence>
<dbReference type="Gene3D" id="2.30.130.10">
    <property type="entry name" value="PUA domain"/>
    <property type="match status" value="1"/>
</dbReference>
<dbReference type="Proteomes" id="UP000614469">
    <property type="component" value="Unassembled WGS sequence"/>
</dbReference>
<evidence type="ECO:0000256" key="6">
    <source>
        <dbReference type="ARBA" id="ARBA00022691"/>
    </source>
</evidence>
<keyword evidence="5" id="KW-0808">Transferase</keyword>
<dbReference type="Gene3D" id="3.30.750.80">
    <property type="entry name" value="RNA methyltransferase domain (HRMD) like"/>
    <property type="match status" value="1"/>
</dbReference>
<dbReference type="SUPFAM" id="SSF53335">
    <property type="entry name" value="S-adenosyl-L-methionine-dependent methyltransferases"/>
    <property type="match status" value="1"/>
</dbReference>
<keyword evidence="3" id="KW-0698">rRNA processing</keyword>
<keyword evidence="6" id="KW-0949">S-adenosyl-L-methionine</keyword>